<feature type="domain" description="ORF6C" evidence="1">
    <location>
        <begin position="116"/>
        <end position="223"/>
    </location>
</feature>
<evidence type="ECO:0000313" key="2">
    <source>
        <dbReference type="EMBL" id="RSU05432.1"/>
    </source>
</evidence>
<keyword evidence="3" id="KW-1185">Reference proteome</keyword>
<dbReference type="NCBIfam" id="TIGR02681">
    <property type="entry name" value="phage_pRha"/>
    <property type="match status" value="1"/>
</dbReference>
<sequence>MNLVQIENNQPVTSSLQVAERFNKQHKHVLEAIDDLVRVVENSADLFYEDTYIHPQNKQEYRQIIMNKKGWTLVAMGFTGKKATHFKLDYINAFDEMEEMLKKSQPKLPTDPMEILKLTFEAQEQTNERVESVEKEVKDLKDNQKIAADDYGYISRRVNQRVSEVAKGFGKLTNEQRGKLFKDINTGIKQVTGVGSRSQIREKHYEMVVEFIQDWEPSTATKTIVRQMSLDLDDIA</sequence>
<evidence type="ECO:0000313" key="3">
    <source>
        <dbReference type="Proteomes" id="UP000288197"/>
    </source>
</evidence>
<dbReference type="GeneID" id="63145694"/>
<proteinExistence type="predicted"/>
<reference evidence="2 3" key="1">
    <citation type="submission" date="2017-05" db="EMBL/GenBank/DDBJ databases">
        <title>Vagococcus spp. assemblies.</title>
        <authorList>
            <person name="Gulvik C.A."/>
        </authorList>
    </citation>
    <scope>NUCLEOTIDE SEQUENCE [LARGE SCALE GENOMIC DNA]</scope>
    <source>
        <strain evidence="2 3">NCFB 2497</strain>
    </source>
</reference>
<dbReference type="OrthoDB" id="9812611at2"/>
<name>A0A369B409_9ENTE</name>
<dbReference type="Pfam" id="PF09669">
    <property type="entry name" value="Phage_pRha"/>
    <property type="match status" value="1"/>
</dbReference>
<dbReference type="InterPro" id="IPR018878">
    <property type="entry name" value="ORF6C_dom"/>
</dbReference>
<organism evidence="2 3">
    <name type="scientific">Vagococcus fluvialis</name>
    <dbReference type="NCBI Taxonomy" id="2738"/>
    <lineage>
        <taxon>Bacteria</taxon>
        <taxon>Bacillati</taxon>
        <taxon>Bacillota</taxon>
        <taxon>Bacilli</taxon>
        <taxon>Lactobacillales</taxon>
        <taxon>Enterococcaceae</taxon>
        <taxon>Vagococcus</taxon>
    </lineage>
</organism>
<dbReference type="InterPro" id="IPR014054">
    <property type="entry name" value="Phage_regulatory_Rha"/>
</dbReference>
<dbReference type="AlphaFoldDB" id="A0A369B409"/>
<gene>
    <name evidence="2" type="ORF">CBF32_00085</name>
</gene>
<comment type="caution">
    <text evidence="2">The sequence shown here is derived from an EMBL/GenBank/DDBJ whole genome shotgun (WGS) entry which is preliminary data.</text>
</comment>
<accession>A0A369B409</accession>
<evidence type="ECO:0000259" key="1">
    <source>
        <dbReference type="Pfam" id="PF10552"/>
    </source>
</evidence>
<dbReference type="Proteomes" id="UP000288197">
    <property type="component" value="Unassembled WGS sequence"/>
</dbReference>
<dbReference type="RefSeq" id="WP_114288938.1">
    <property type="nucleotide sequence ID" value="NZ_CP081461.1"/>
</dbReference>
<dbReference type="Pfam" id="PF10552">
    <property type="entry name" value="ORF6C"/>
    <property type="match status" value="1"/>
</dbReference>
<dbReference type="EMBL" id="NGJX01000001">
    <property type="protein sequence ID" value="RSU05432.1"/>
    <property type="molecule type" value="Genomic_DNA"/>
</dbReference>
<protein>
    <submittedName>
        <fullName evidence="2">Phage regulatory protein</fullName>
    </submittedName>
</protein>